<feature type="region of interest" description="Disordered" evidence="2">
    <location>
        <begin position="448"/>
        <end position="473"/>
    </location>
</feature>
<feature type="coiled-coil region" evidence="1">
    <location>
        <begin position="296"/>
        <end position="412"/>
    </location>
</feature>
<keyword evidence="1" id="KW-0175">Coiled coil</keyword>
<evidence type="ECO:0000313" key="3">
    <source>
        <dbReference type="EMBL" id="EAR99559.2"/>
    </source>
</evidence>
<feature type="compositionally biased region" description="Polar residues" evidence="2">
    <location>
        <begin position="557"/>
        <end position="582"/>
    </location>
</feature>
<protein>
    <submittedName>
        <fullName evidence="3">Uncharacterized protein</fullName>
    </submittedName>
</protein>
<feature type="compositionally biased region" description="Polar residues" evidence="2">
    <location>
        <begin position="257"/>
        <end position="269"/>
    </location>
</feature>
<feature type="region of interest" description="Disordered" evidence="2">
    <location>
        <begin position="701"/>
        <end position="721"/>
    </location>
</feature>
<name>I7MKM4_TETTS</name>
<gene>
    <name evidence="3" type="ORF">TTHERM_00138220</name>
</gene>
<keyword evidence="4" id="KW-1185">Reference proteome</keyword>
<feature type="region of interest" description="Disordered" evidence="2">
    <location>
        <begin position="155"/>
        <end position="215"/>
    </location>
</feature>
<feature type="compositionally biased region" description="Polar residues" evidence="2">
    <location>
        <begin position="200"/>
        <end position="215"/>
    </location>
</feature>
<dbReference type="InParanoid" id="I7MKM4"/>
<feature type="region of interest" description="Disordered" evidence="2">
    <location>
        <begin position="637"/>
        <end position="677"/>
    </location>
</feature>
<feature type="region of interest" description="Disordered" evidence="2">
    <location>
        <begin position="257"/>
        <end position="276"/>
    </location>
</feature>
<organism evidence="3 4">
    <name type="scientific">Tetrahymena thermophila (strain SB210)</name>
    <dbReference type="NCBI Taxonomy" id="312017"/>
    <lineage>
        <taxon>Eukaryota</taxon>
        <taxon>Sar</taxon>
        <taxon>Alveolata</taxon>
        <taxon>Ciliophora</taxon>
        <taxon>Intramacronucleata</taxon>
        <taxon>Oligohymenophorea</taxon>
        <taxon>Hymenostomatida</taxon>
        <taxon>Tetrahymenina</taxon>
        <taxon>Tetrahymenidae</taxon>
        <taxon>Tetrahymena</taxon>
    </lineage>
</organism>
<sequence length="806" mass="94732">MIKQPPSIIRTELTSPNQANKIPCGKIFMKSLLQNNTQSSPIQKIKQSQYQNASYSIKNHLKSEEDEELSKSYLNDTRQNLSQSGWNSIQSNVNAYGKQQHLFQQNQFNQNQDYLSKNGKSDFSFSKINALLHEQNAENSYLFRYNSKRNSNINQISSKQNSRAHSEDITQNNFNTNNKDDSFRTKKQSLHLPKQDHSPQKSNMLTENSTYFNGTKSPQKNWKDIEDEIKILKKVLKQNIADISTTNISLNKSQIESNQLQSKHQSQHSPLKESNFLSTKQTLNTQNENVRPLTSLSSQSTMIQQLMQENSNLKREIEKLKINQKVELEEVMNREREEIKIVISQYKQFIDKLLNDKKSLNVNIHQLNVQLQQIQEESRKLKSKNQELQTELDQVKQEYLSLLEEWNDKEERENDLSHHNQNNFSQAQQQQQELQNFYPLNVERIDEENSQEANSQNTNQTRKISSAGTQSQDRAIDSYFGNYQFDNHNEEIRRSSGLNISNEYQCGENNQLNLRPQSQNQNKVQNIEQNQEINPAQHQQSKSRQNQNNYQGQYNYSELNNNSQRNYKSDADFNQPQQQSFNDIEFNQREHSINQEKEYERKTSASFKDGLLAHLNEVINNISQEKMKIRDALKSNLASSTSNPQIQNQNQTVNNQQTRNQQSFINQESSKISQNQLQISSEKLRNNSSRSYNDYQDLNINQNEINSQSDVKQQKKPDDDLQQQYESIIQKIKEQQMQKQQNHNNIQIQMYNNINYDQNTLQNREDNEQHIKNEQLQHLPLSQIQQNNIEQNYKNSSEQFSFREYS</sequence>
<proteinExistence type="predicted"/>
<dbReference type="RefSeq" id="XP_001019804.2">
    <property type="nucleotide sequence ID" value="XM_001019804.2"/>
</dbReference>
<feature type="region of interest" description="Disordered" evidence="2">
    <location>
        <begin position="553"/>
        <end position="588"/>
    </location>
</feature>
<dbReference type="AlphaFoldDB" id="I7MKM4"/>
<evidence type="ECO:0000256" key="2">
    <source>
        <dbReference type="SAM" id="MobiDB-lite"/>
    </source>
</evidence>
<evidence type="ECO:0000313" key="4">
    <source>
        <dbReference type="Proteomes" id="UP000009168"/>
    </source>
</evidence>
<dbReference type="Proteomes" id="UP000009168">
    <property type="component" value="Unassembled WGS sequence"/>
</dbReference>
<feature type="compositionally biased region" description="Polar residues" evidence="2">
    <location>
        <begin position="451"/>
        <end position="473"/>
    </location>
</feature>
<reference evidence="4" key="1">
    <citation type="journal article" date="2006" name="PLoS Biol.">
        <title>Macronuclear genome sequence of the ciliate Tetrahymena thermophila, a model eukaryote.</title>
        <authorList>
            <person name="Eisen J.A."/>
            <person name="Coyne R.S."/>
            <person name="Wu M."/>
            <person name="Wu D."/>
            <person name="Thiagarajan M."/>
            <person name="Wortman J.R."/>
            <person name="Badger J.H."/>
            <person name="Ren Q."/>
            <person name="Amedeo P."/>
            <person name="Jones K.M."/>
            <person name="Tallon L.J."/>
            <person name="Delcher A.L."/>
            <person name="Salzberg S.L."/>
            <person name="Silva J.C."/>
            <person name="Haas B.J."/>
            <person name="Majoros W.H."/>
            <person name="Farzad M."/>
            <person name="Carlton J.M."/>
            <person name="Smith R.K. Jr."/>
            <person name="Garg J."/>
            <person name="Pearlman R.E."/>
            <person name="Karrer K.M."/>
            <person name="Sun L."/>
            <person name="Manning G."/>
            <person name="Elde N.C."/>
            <person name="Turkewitz A.P."/>
            <person name="Asai D.J."/>
            <person name="Wilkes D.E."/>
            <person name="Wang Y."/>
            <person name="Cai H."/>
            <person name="Collins K."/>
            <person name="Stewart B.A."/>
            <person name="Lee S.R."/>
            <person name="Wilamowska K."/>
            <person name="Weinberg Z."/>
            <person name="Ruzzo W.L."/>
            <person name="Wloga D."/>
            <person name="Gaertig J."/>
            <person name="Frankel J."/>
            <person name="Tsao C.-C."/>
            <person name="Gorovsky M.A."/>
            <person name="Keeling P.J."/>
            <person name="Waller R.F."/>
            <person name="Patron N.J."/>
            <person name="Cherry J.M."/>
            <person name="Stover N.A."/>
            <person name="Krieger C.J."/>
            <person name="del Toro C."/>
            <person name="Ryder H.F."/>
            <person name="Williamson S.C."/>
            <person name="Barbeau R.A."/>
            <person name="Hamilton E.P."/>
            <person name="Orias E."/>
        </authorList>
    </citation>
    <scope>NUCLEOTIDE SEQUENCE [LARGE SCALE GENOMIC DNA]</scope>
    <source>
        <strain evidence="4">SB210</strain>
    </source>
</reference>
<dbReference type="GeneID" id="7839948"/>
<dbReference type="EMBL" id="GG662639">
    <property type="protein sequence ID" value="EAR99559.2"/>
    <property type="molecule type" value="Genomic_DNA"/>
</dbReference>
<dbReference type="KEGG" id="tet:TTHERM_00138220"/>
<feature type="compositionally biased region" description="Low complexity" evidence="2">
    <location>
        <begin position="643"/>
        <end position="662"/>
    </location>
</feature>
<accession>I7MKM4</accession>
<feature type="compositionally biased region" description="Polar residues" evidence="2">
    <location>
        <begin position="663"/>
        <end position="677"/>
    </location>
</feature>
<evidence type="ECO:0000256" key="1">
    <source>
        <dbReference type="SAM" id="Coils"/>
    </source>
</evidence>